<dbReference type="InterPro" id="IPR018980">
    <property type="entry name" value="FERM_PH-like_C"/>
</dbReference>
<evidence type="ECO:0000313" key="7">
    <source>
        <dbReference type="EMBL" id="CAD7395727.1"/>
    </source>
</evidence>
<evidence type="ECO:0000256" key="1">
    <source>
        <dbReference type="ARBA" id="ARBA00004536"/>
    </source>
</evidence>
<feature type="region of interest" description="Disordered" evidence="4">
    <location>
        <begin position="569"/>
        <end position="590"/>
    </location>
</feature>
<dbReference type="GO" id="GO:0031032">
    <property type="term" value="P:actomyosin structure organization"/>
    <property type="evidence" value="ECO:0007669"/>
    <property type="project" value="TreeGrafter"/>
</dbReference>
<evidence type="ECO:0000256" key="5">
    <source>
        <dbReference type="SAM" id="Phobius"/>
    </source>
</evidence>
<dbReference type="InterPro" id="IPR019749">
    <property type="entry name" value="Band_41_domain"/>
</dbReference>
<dbReference type="Pfam" id="PF00373">
    <property type="entry name" value="FERM_M"/>
    <property type="match status" value="2"/>
</dbReference>
<dbReference type="GO" id="GO:0071944">
    <property type="term" value="C:cell periphery"/>
    <property type="evidence" value="ECO:0007669"/>
    <property type="project" value="UniProtKB-ARBA"/>
</dbReference>
<keyword evidence="5" id="KW-0472">Membrane</keyword>
<keyword evidence="5" id="KW-1133">Transmembrane helix</keyword>
<dbReference type="PRINTS" id="PR00661">
    <property type="entry name" value="ERMFAMILY"/>
</dbReference>
<dbReference type="Gene3D" id="3.10.20.90">
    <property type="entry name" value="Phosphatidylinositol 3-kinase Catalytic Subunit, Chain A, domain 1"/>
    <property type="match status" value="1"/>
</dbReference>
<feature type="region of interest" description="Disordered" evidence="4">
    <location>
        <begin position="141"/>
        <end position="160"/>
    </location>
</feature>
<dbReference type="PROSITE" id="PS50057">
    <property type="entry name" value="FERM_3"/>
    <property type="match status" value="1"/>
</dbReference>
<name>A0A7R9CFX1_TIMCR</name>
<reference evidence="7" key="1">
    <citation type="submission" date="2020-11" db="EMBL/GenBank/DDBJ databases">
        <authorList>
            <person name="Tran Van P."/>
        </authorList>
    </citation>
    <scope>NUCLEOTIDE SEQUENCE</scope>
</reference>
<gene>
    <name evidence="7" type="ORF">TCEB3V08_LOCUS3288</name>
</gene>
<feature type="domain" description="FERM" evidence="6">
    <location>
        <begin position="1"/>
        <end position="334"/>
    </location>
</feature>
<dbReference type="AlphaFoldDB" id="A0A7R9CFX1"/>
<dbReference type="SUPFAM" id="SSF50729">
    <property type="entry name" value="PH domain-like"/>
    <property type="match status" value="1"/>
</dbReference>
<dbReference type="Gene3D" id="2.30.29.30">
    <property type="entry name" value="Pleckstrin-homology domain (PH domain)/Phosphotyrosine-binding domain (PTB)"/>
    <property type="match status" value="1"/>
</dbReference>
<dbReference type="SUPFAM" id="SSF47031">
    <property type="entry name" value="Second domain of FERM"/>
    <property type="match status" value="2"/>
</dbReference>
<dbReference type="InterPro" id="IPR029071">
    <property type="entry name" value="Ubiquitin-like_domsf"/>
</dbReference>
<dbReference type="CDD" id="cd14473">
    <property type="entry name" value="FERM_B-lobe"/>
    <property type="match status" value="1"/>
</dbReference>
<sequence length="663" mass="73678">MTALISKVKEGFSNQINLCRDRGLNPGPPAPMSGTLPLDHQVTVIILTYPNYHWLDPAKTLMKQVKDIDPVLFSFRVKFYPPDPFRLKEEITRYQIYLQLKRDLLHGRLYCTPTEAALLAAYIIQVESKLHLRRDPPKGFPVTLFPGSEPPNNATTDTHRDRNLFTGHGLKSTSAIPAELGDYDPEEHEENYVSDFKLLLKQTQEIEEKIMEIHRTHLKGQTPAQTENNFLKKACQLDTYGVDPHPVKDHRGNQLYLGINHCGILTFQGSRKTHHFHWPEVQKINYEGKMFIVHLTYIEVVLQPSLAMYASRLPSSSEAPTVVTGGSFFSWGTKFRYTGRVEREILEDVGPLRKEEPAINRNARTGSLRRKASSVPATPSTPVGSDLGYSSLPRSNHSGPLSDSRLDGSSSLLCGGDVPMSSPYCPDNTLPLLETVCEDQEIPGKLRSQAEEIQAFINHEASDVLQRNYADAKVKLGPNSYVVQADVLMRAEPLDVETTKPKVHSLIGTAGHLSNGGGGKESEGGHGFDDYYFRDSFDHSSSESQLVELGGGLKPSSMVPVPLRTTPVGRTPSKQLSAIPAPAPTNTQQGGASAQRRFNLLQVFVPSFVFVALSLAVATVLVLESDCDVLSAVRSLPEMVVLRREYYEPVKEYLRQRISKLLS</sequence>
<evidence type="ECO:0000256" key="4">
    <source>
        <dbReference type="SAM" id="MobiDB-lite"/>
    </source>
</evidence>
<dbReference type="GO" id="GO:0008092">
    <property type="term" value="F:cytoskeletal protein binding"/>
    <property type="evidence" value="ECO:0007669"/>
    <property type="project" value="InterPro"/>
</dbReference>
<accession>A0A7R9CFX1</accession>
<evidence type="ECO:0000256" key="2">
    <source>
        <dbReference type="ARBA" id="ARBA00022025"/>
    </source>
</evidence>
<dbReference type="InterPro" id="IPR035963">
    <property type="entry name" value="FERM_2"/>
</dbReference>
<dbReference type="SMART" id="SM01195">
    <property type="entry name" value="FA"/>
    <property type="match status" value="1"/>
</dbReference>
<comment type="subcellular location">
    <subcellularLocation>
        <location evidence="1">Cell junction</location>
        <location evidence="1">Adherens junction</location>
    </subcellularLocation>
    <subcellularLocation>
        <location evidence="3">Cell projection</location>
        <location evidence="3">Rhabdomere</location>
    </subcellularLocation>
</comment>
<dbReference type="PROSITE" id="PS00660">
    <property type="entry name" value="FERM_1"/>
    <property type="match status" value="1"/>
</dbReference>
<organism evidence="7">
    <name type="scientific">Timema cristinae</name>
    <name type="common">Walking stick</name>
    <dbReference type="NCBI Taxonomy" id="61476"/>
    <lineage>
        <taxon>Eukaryota</taxon>
        <taxon>Metazoa</taxon>
        <taxon>Ecdysozoa</taxon>
        <taxon>Arthropoda</taxon>
        <taxon>Hexapoda</taxon>
        <taxon>Insecta</taxon>
        <taxon>Pterygota</taxon>
        <taxon>Neoptera</taxon>
        <taxon>Polyneoptera</taxon>
        <taxon>Phasmatodea</taxon>
        <taxon>Timematodea</taxon>
        <taxon>Timematoidea</taxon>
        <taxon>Timematidae</taxon>
        <taxon>Timema</taxon>
    </lineage>
</organism>
<dbReference type="PANTHER" id="PTHR23280:SF32">
    <property type="entry name" value="FI22325P1"/>
    <property type="match status" value="1"/>
</dbReference>
<keyword evidence="5" id="KW-0812">Transmembrane</keyword>
<dbReference type="Pfam" id="PF09380">
    <property type="entry name" value="FERM_C"/>
    <property type="match status" value="1"/>
</dbReference>
<dbReference type="SUPFAM" id="SSF54236">
    <property type="entry name" value="Ubiquitin-like"/>
    <property type="match status" value="1"/>
</dbReference>
<protein>
    <recommendedName>
        <fullName evidence="2">Moesin/ezrin/radixin homolog 1</fullName>
    </recommendedName>
</protein>
<proteinExistence type="predicted"/>
<dbReference type="InterPro" id="IPR014352">
    <property type="entry name" value="FERM/acyl-CoA-bd_prot_sf"/>
</dbReference>
<dbReference type="InterPro" id="IPR014847">
    <property type="entry name" value="FA"/>
</dbReference>
<feature type="compositionally biased region" description="Low complexity" evidence="4">
    <location>
        <begin position="398"/>
        <end position="407"/>
    </location>
</feature>
<dbReference type="GO" id="GO:0016028">
    <property type="term" value="C:rhabdomere"/>
    <property type="evidence" value="ECO:0007669"/>
    <property type="project" value="UniProtKB-SubCell"/>
</dbReference>
<dbReference type="SMART" id="SM00295">
    <property type="entry name" value="B41"/>
    <property type="match status" value="1"/>
</dbReference>
<dbReference type="GO" id="GO:0009887">
    <property type="term" value="P:animal organ morphogenesis"/>
    <property type="evidence" value="ECO:0007669"/>
    <property type="project" value="UniProtKB-ARBA"/>
</dbReference>
<feature type="region of interest" description="Disordered" evidence="4">
    <location>
        <begin position="357"/>
        <end position="407"/>
    </location>
</feature>
<dbReference type="GO" id="GO:0030182">
    <property type="term" value="P:neuron differentiation"/>
    <property type="evidence" value="ECO:0007669"/>
    <property type="project" value="UniProtKB-ARBA"/>
</dbReference>
<dbReference type="InterPro" id="IPR000798">
    <property type="entry name" value="Ez/rad/moesin-like"/>
</dbReference>
<evidence type="ECO:0000259" key="6">
    <source>
        <dbReference type="PROSITE" id="PS50057"/>
    </source>
</evidence>
<dbReference type="Gene3D" id="1.20.80.10">
    <property type="match status" value="1"/>
</dbReference>
<dbReference type="InterPro" id="IPR011993">
    <property type="entry name" value="PH-like_dom_sf"/>
</dbReference>
<feature type="transmembrane region" description="Helical" evidence="5">
    <location>
        <begin position="603"/>
        <end position="623"/>
    </location>
</feature>
<dbReference type="SMART" id="SM01196">
    <property type="entry name" value="FERM_C"/>
    <property type="match status" value="1"/>
</dbReference>
<dbReference type="GO" id="GO:0005912">
    <property type="term" value="C:adherens junction"/>
    <property type="evidence" value="ECO:0007669"/>
    <property type="project" value="UniProtKB-SubCell"/>
</dbReference>
<dbReference type="InterPro" id="IPR019747">
    <property type="entry name" value="FERM_CS"/>
</dbReference>
<dbReference type="PANTHER" id="PTHR23280">
    <property type="entry name" value="4.1 G PROTEIN"/>
    <property type="match status" value="1"/>
</dbReference>
<dbReference type="Pfam" id="PF08736">
    <property type="entry name" value="FA"/>
    <property type="match status" value="1"/>
</dbReference>
<dbReference type="EMBL" id="OC317252">
    <property type="protein sequence ID" value="CAD7395727.1"/>
    <property type="molecule type" value="Genomic_DNA"/>
</dbReference>
<dbReference type="GO" id="GO:0005856">
    <property type="term" value="C:cytoskeleton"/>
    <property type="evidence" value="ECO:0007669"/>
    <property type="project" value="TreeGrafter"/>
</dbReference>
<dbReference type="InterPro" id="IPR019748">
    <property type="entry name" value="FERM_central"/>
</dbReference>
<evidence type="ECO:0000256" key="3">
    <source>
        <dbReference type="ARBA" id="ARBA00043944"/>
    </source>
</evidence>
<dbReference type="InterPro" id="IPR000299">
    <property type="entry name" value="FERM_domain"/>
</dbReference>